<evidence type="ECO:0000313" key="9">
    <source>
        <dbReference type="Proteomes" id="UP001060895"/>
    </source>
</evidence>
<dbReference type="PRINTS" id="PR00131">
    <property type="entry name" value="GLHYDRLASE1"/>
</dbReference>
<keyword evidence="7" id="KW-0732">Signal</keyword>
<comment type="similarity">
    <text evidence="1 6">Belongs to the glycosyl hydrolase 1 family.</text>
</comment>
<evidence type="ECO:0000256" key="7">
    <source>
        <dbReference type="SAM" id="SignalP"/>
    </source>
</evidence>
<keyword evidence="3" id="KW-0378">Hydrolase</keyword>
<organism evidence="8 9">
    <name type="scientific">Gluconacetobacter sacchari DSM 12717</name>
    <dbReference type="NCBI Taxonomy" id="1307940"/>
    <lineage>
        <taxon>Bacteria</taxon>
        <taxon>Pseudomonadati</taxon>
        <taxon>Pseudomonadota</taxon>
        <taxon>Alphaproteobacteria</taxon>
        <taxon>Acetobacterales</taxon>
        <taxon>Acetobacteraceae</taxon>
        <taxon>Gluconacetobacter</taxon>
    </lineage>
</organism>
<feature type="active site" description="Nucleophile" evidence="5">
    <location>
        <position position="341"/>
    </location>
</feature>
<gene>
    <name evidence="8" type="ORF">AA12717_1191</name>
</gene>
<dbReference type="PANTHER" id="PTHR10353:SF36">
    <property type="entry name" value="LP05116P"/>
    <property type="match status" value="1"/>
</dbReference>
<dbReference type="PROSITE" id="PS00572">
    <property type="entry name" value="GLYCOSYL_HYDROL_F1_1"/>
    <property type="match status" value="1"/>
</dbReference>
<dbReference type="Pfam" id="PF00232">
    <property type="entry name" value="Glyco_hydro_1"/>
    <property type="match status" value="2"/>
</dbReference>
<evidence type="ECO:0000256" key="3">
    <source>
        <dbReference type="ARBA" id="ARBA00022801"/>
    </source>
</evidence>
<comment type="caution">
    <text evidence="8">The sequence shown here is derived from an EMBL/GenBank/DDBJ whole genome shotgun (WGS) entry which is preliminary data.</text>
</comment>
<evidence type="ECO:0000256" key="1">
    <source>
        <dbReference type="ARBA" id="ARBA00010838"/>
    </source>
</evidence>
<proteinExistence type="inferred from homology"/>
<feature type="chain" id="PRO_5046535846" description="beta-glucosidase" evidence="7">
    <location>
        <begin position="21"/>
        <end position="431"/>
    </location>
</feature>
<keyword evidence="4" id="KW-0326">Glycosidase</keyword>
<evidence type="ECO:0000256" key="6">
    <source>
        <dbReference type="RuleBase" id="RU003690"/>
    </source>
</evidence>
<dbReference type="RefSeq" id="WP_264812404.1">
    <property type="nucleotide sequence ID" value="NZ_BAQP01000054.1"/>
</dbReference>
<evidence type="ECO:0000256" key="4">
    <source>
        <dbReference type="ARBA" id="ARBA00023295"/>
    </source>
</evidence>
<dbReference type="Gene3D" id="3.20.20.80">
    <property type="entry name" value="Glycosidases"/>
    <property type="match status" value="1"/>
</dbReference>
<dbReference type="InterPro" id="IPR001360">
    <property type="entry name" value="Glyco_hydro_1"/>
</dbReference>
<name>A0ABQ0P846_9PROT</name>
<evidence type="ECO:0000313" key="8">
    <source>
        <dbReference type="EMBL" id="GBQ22458.1"/>
    </source>
</evidence>
<dbReference type="InterPro" id="IPR017853">
    <property type="entry name" value="GH"/>
</dbReference>
<feature type="signal peptide" evidence="7">
    <location>
        <begin position="1"/>
        <end position="20"/>
    </location>
</feature>
<accession>A0ABQ0P846</accession>
<dbReference type="EMBL" id="BAQP01000054">
    <property type="protein sequence ID" value="GBQ22458.1"/>
    <property type="molecule type" value="Genomic_DNA"/>
</dbReference>
<reference evidence="8" key="1">
    <citation type="submission" date="2013-04" db="EMBL/GenBank/DDBJ databases">
        <title>The genome sequencing project of 58 acetic acid bacteria.</title>
        <authorList>
            <person name="Okamoto-Kainuma A."/>
            <person name="Ishikawa M."/>
            <person name="Umino S."/>
            <person name="Koizumi Y."/>
            <person name="Shiwa Y."/>
            <person name="Yoshikawa H."/>
            <person name="Matsutani M."/>
            <person name="Matsushita K."/>
        </authorList>
    </citation>
    <scope>NUCLEOTIDE SEQUENCE</scope>
    <source>
        <strain evidence="8">DSM 12717</strain>
    </source>
</reference>
<evidence type="ECO:0000256" key="5">
    <source>
        <dbReference type="PROSITE-ProRule" id="PRU10055"/>
    </source>
</evidence>
<dbReference type="PANTHER" id="PTHR10353">
    <property type="entry name" value="GLYCOSYL HYDROLASE"/>
    <property type="match status" value="1"/>
</dbReference>
<dbReference type="InterPro" id="IPR018120">
    <property type="entry name" value="Glyco_hydro_1_AS"/>
</dbReference>
<evidence type="ECO:0000256" key="2">
    <source>
        <dbReference type="ARBA" id="ARBA00012744"/>
    </source>
</evidence>
<protein>
    <recommendedName>
        <fullName evidence="2">beta-glucosidase</fullName>
        <ecNumber evidence="2">3.2.1.21</ecNumber>
    </recommendedName>
</protein>
<dbReference type="SUPFAM" id="SSF51445">
    <property type="entry name" value="(Trans)glycosidases"/>
    <property type="match status" value="1"/>
</dbReference>
<dbReference type="EC" id="3.2.1.21" evidence="2"/>
<sequence>MTRRTVLAAATAWPVRSAFAAPCRTLPFLWGAASSGYQVEGDERAADIRILERVPSTLFREPAGLADDHYRRYREDIALLAWLGFNSFRFSLEWARIEPEKGVISRDALAHYRDVLRCCHEHDLVPCVTYSHFANPAWFAAEGGWEARDAVDRFLRYCDVTSRALGDLIGIAATFNEPDLHKLLLWGRPGEPAGKQAMLSEAARQCGSDRFGYYLSGDPQRVEDRMIAAHRRAIGVIRSGPGQYPLGVTLAMTDDQAVGPPGRRDEKRRYVYENWLVAARESADFVGVQVYTRNLIGPAGIVPTSASSEKTAMGWEFYPDCVEGACRYAASVARLPVVVTENGIATDDDAQRQHYIRSAVAALERARRDGVDIRGYYHWSFLDSYEWSAGYAPHMGLVSVNRAMQARVPKPSAALLAGLKLPGSVCWKLVR</sequence>
<keyword evidence="9" id="KW-1185">Reference proteome</keyword>
<dbReference type="Proteomes" id="UP001060895">
    <property type="component" value="Unassembled WGS sequence"/>
</dbReference>